<feature type="binding site" evidence="14">
    <location>
        <position position="124"/>
    </location>
    <ligand>
        <name>phosphate</name>
        <dbReference type="ChEBI" id="CHEBI:43474"/>
    </ligand>
</feature>
<comment type="function">
    <text evidence="13">The purine nucleoside phosphorylases catalyze the phosphorolytic breakdown of the N-glycosidic bond in the beta-(deoxy)ribonucleoside molecules, with the formation of the corresponding free purine bases and pentose-1-phosphate.</text>
</comment>
<evidence type="ECO:0000256" key="7">
    <source>
        <dbReference type="ARBA" id="ARBA00022679"/>
    </source>
</evidence>
<dbReference type="GO" id="GO:0004731">
    <property type="term" value="F:purine-nucleoside phosphorylase activity"/>
    <property type="evidence" value="ECO:0007669"/>
    <property type="project" value="UniProtKB-EC"/>
</dbReference>
<feature type="binding site" evidence="14">
    <location>
        <begin position="92"/>
        <end position="94"/>
    </location>
    <ligand>
        <name>phosphate</name>
        <dbReference type="ChEBI" id="CHEBI:43474"/>
    </ligand>
</feature>
<dbReference type="Proteomes" id="UP001208570">
    <property type="component" value="Unassembled WGS sequence"/>
</dbReference>
<feature type="binding site" evidence="14">
    <location>
        <position position="72"/>
    </location>
    <ligand>
        <name>phosphate</name>
        <dbReference type="ChEBI" id="CHEBI:43474"/>
    </ligand>
</feature>
<evidence type="ECO:0000256" key="3">
    <source>
        <dbReference type="ARBA" id="ARBA00011233"/>
    </source>
</evidence>
<gene>
    <name evidence="16" type="ORF">LSH36_323g03137</name>
</gene>
<dbReference type="PROSITE" id="PS01240">
    <property type="entry name" value="PNP_MTAP_2"/>
    <property type="match status" value="1"/>
</dbReference>
<dbReference type="GO" id="GO:0006166">
    <property type="term" value="P:purine ribonucleoside salvage"/>
    <property type="evidence" value="ECO:0007669"/>
    <property type="project" value="UniProtKB-KW"/>
</dbReference>
<dbReference type="CDD" id="cd09009">
    <property type="entry name" value="PNP-EcPNPII_like"/>
    <property type="match status" value="1"/>
</dbReference>
<evidence type="ECO:0000256" key="11">
    <source>
        <dbReference type="ARBA" id="ARBA00023950"/>
    </source>
</evidence>
<dbReference type="PANTHER" id="PTHR11904">
    <property type="entry name" value="METHYLTHIOADENOSINE/PURINE NUCLEOSIDE PHOSPHORYLASE"/>
    <property type="match status" value="1"/>
</dbReference>
<comment type="catalytic activity">
    <reaction evidence="11">
        <text>2'-deoxyinosine + phosphate = 2-deoxy-alpha-D-ribose 1-phosphate + hypoxanthine</text>
        <dbReference type="Rhea" id="RHEA:27750"/>
        <dbReference type="ChEBI" id="CHEBI:17368"/>
        <dbReference type="ChEBI" id="CHEBI:28997"/>
        <dbReference type="ChEBI" id="CHEBI:43474"/>
        <dbReference type="ChEBI" id="CHEBI:57259"/>
        <dbReference type="EC" id="2.4.2.1"/>
    </reaction>
</comment>
<evidence type="ECO:0000256" key="8">
    <source>
        <dbReference type="ARBA" id="ARBA00022726"/>
    </source>
</evidence>
<reference evidence="16" key="1">
    <citation type="journal article" date="2023" name="Mol. Biol. Evol.">
        <title>Third-Generation Sequencing Reveals the Adaptive Role of the Epigenome in Three Deep-Sea Polychaetes.</title>
        <authorList>
            <person name="Perez M."/>
            <person name="Aroh O."/>
            <person name="Sun Y."/>
            <person name="Lan Y."/>
            <person name="Juniper S.K."/>
            <person name="Young C.R."/>
            <person name="Angers B."/>
            <person name="Qian P.Y."/>
        </authorList>
    </citation>
    <scope>NUCLEOTIDE SEQUENCE</scope>
    <source>
        <strain evidence="16">P08H-3</strain>
    </source>
</reference>
<comment type="similarity">
    <text evidence="2 13">Belongs to the PNP/MTAP phosphorylase family.</text>
</comment>
<evidence type="ECO:0000259" key="15">
    <source>
        <dbReference type="Pfam" id="PF01048"/>
    </source>
</evidence>
<sequence length="293" mass="32391">MNGYKNGYPCQTIKYEDVQNTVKYLRNRTTIRPVLAIICGSGLGGLANTLEDQEAFAYKDIPNFLVSTVPGHAGRLVFGRLGGKEVVCMQGRFHCYEGYPVARITLSVRVMIELGAKMLIVTNASGGLNSDYKVGDLMVMKDHINLPGLTGINPLIGSTDDRFGPRFVPLSDAYNKKYRDLAKEIAQELGMDYLKEGIYVFQSGPCFETVTECCLFRMLGADVTGMSSVPEVIVARQMGVDVLGISLVTNKCIRTYDAVEVANHEEVLETGRMRAKDMERFVAKIAERVEFKG</sequence>
<dbReference type="InterPro" id="IPR035994">
    <property type="entry name" value="Nucleoside_phosphorylase_sf"/>
</dbReference>
<dbReference type="InterPro" id="IPR000845">
    <property type="entry name" value="Nucleoside_phosphorylase_d"/>
</dbReference>
<feature type="binding site" evidence="14">
    <location>
        <position position="41"/>
    </location>
    <ligand>
        <name>phosphate</name>
        <dbReference type="ChEBI" id="CHEBI:43474"/>
    </ligand>
</feature>
<comment type="caution">
    <text evidence="16">The sequence shown here is derived from an EMBL/GenBank/DDBJ whole genome shotgun (WGS) entry which is preliminary data.</text>
</comment>
<accession>A0AAD9JGM8</accession>
<evidence type="ECO:0000313" key="16">
    <source>
        <dbReference type="EMBL" id="KAK2152609.1"/>
    </source>
</evidence>
<dbReference type="SUPFAM" id="SSF53167">
    <property type="entry name" value="Purine and uridine phosphorylases"/>
    <property type="match status" value="1"/>
</dbReference>
<dbReference type="EMBL" id="JAODUP010000324">
    <property type="protein sequence ID" value="KAK2152609.1"/>
    <property type="molecule type" value="Genomic_DNA"/>
</dbReference>
<dbReference type="NCBIfam" id="TIGR01700">
    <property type="entry name" value="PNPH"/>
    <property type="match status" value="1"/>
</dbReference>
<evidence type="ECO:0000313" key="17">
    <source>
        <dbReference type="Proteomes" id="UP001208570"/>
    </source>
</evidence>
<evidence type="ECO:0000256" key="2">
    <source>
        <dbReference type="ARBA" id="ARBA00006751"/>
    </source>
</evidence>
<feature type="binding site" evidence="14">
    <location>
        <position position="208"/>
    </location>
    <ligand>
        <name>a purine D-ribonucleoside</name>
        <dbReference type="ChEBI" id="CHEBI:142355"/>
    </ligand>
</feature>
<evidence type="ECO:0000256" key="5">
    <source>
        <dbReference type="ARBA" id="ARBA00013834"/>
    </source>
</evidence>
<comment type="pathway">
    <text evidence="1 13">Purine metabolism; purine nucleoside salvage.</text>
</comment>
<dbReference type="InterPro" id="IPR011268">
    <property type="entry name" value="Purine_phosphorylase"/>
</dbReference>
<comment type="catalytic activity">
    <reaction evidence="10">
        <text>2'-deoxyguanosine + phosphate = 2-deoxy-alpha-D-ribose 1-phosphate + guanine</text>
        <dbReference type="Rhea" id="RHEA:27738"/>
        <dbReference type="ChEBI" id="CHEBI:16235"/>
        <dbReference type="ChEBI" id="CHEBI:17172"/>
        <dbReference type="ChEBI" id="CHEBI:43474"/>
        <dbReference type="ChEBI" id="CHEBI:57259"/>
        <dbReference type="EC" id="2.4.2.1"/>
    </reaction>
</comment>
<feature type="binding site" evidence="14">
    <location>
        <position position="227"/>
    </location>
    <ligand>
        <name>phosphate</name>
        <dbReference type="ChEBI" id="CHEBI:43474"/>
    </ligand>
</feature>
<keyword evidence="8" id="KW-0660">Purine salvage</keyword>
<dbReference type="NCBIfam" id="TIGR01697">
    <property type="entry name" value="PNPH-PUNA-XAPA"/>
    <property type="match status" value="1"/>
</dbReference>
<evidence type="ECO:0000256" key="9">
    <source>
        <dbReference type="ARBA" id="ARBA00023918"/>
    </source>
</evidence>
<feature type="domain" description="Nucleoside phosphorylase" evidence="15">
    <location>
        <begin position="35"/>
        <end position="285"/>
    </location>
</feature>
<dbReference type="InterPro" id="IPR018099">
    <property type="entry name" value="Purine_phosphorylase-2_CS"/>
</dbReference>
<evidence type="ECO:0000256" key="12">
    <source>
        <dbReference type="ARBA" id="ARBA00023970"/>
    </source>
</evidence>
<organism evidence="16 17">
    <name type="scientific">Paralvinella palmiformis</name>
    <dbReference type="NCBI Taxonomy" id="53620"/>
    <lineage>
        <taxon>Eukaryota</taxon>
        <taxon>Metazoa</taxon>
        <taxon>Spiralia</taxon>
        <taxon>Lophotrochozoa</taxon>
        <taxon>Annelida</taxon>
        <taxon>Polychaeta</taxon>
        <taxon>Sedentaria</taxon>
        <taxon>Canalipalpata</taxon>
        <taxon>Terebellida</taxon>
        <taxon>Terebelliformia</taxon>
        <taxon>Alvinellidae</taxon>
        <taxon>Paralvinella</taxon>
    </lineage>
</organism>
<dbReference type="PIRSF" id="PIRSF000477">
    <property type="entry name" value="PurNPase"/>
    <property type="match status" value="1"/>
</dbReference>
<keyword evidence="17" id="KW-1185">Reference proteome</keyword>
<evidence type="ECO:0000256" key="14">
    <source>
        <dbReference type="PIRSR" id="PIRSR000477-2"/>
    </source>
</evidence>
<comment type="subunit">
    <text evidence="3">Homotrimer.</text>
</comment>
<comment type="catalytic activity">
    <reaction evidence="9">
        <text>inosine + phosphate = alpha-D-ribose 1-phosphate + hypoxanthine</text>
        <dbReference type="Rhea" id="RHEA:27646"/>
        <dbReference type="ChEBI" id="CHEBI:17368"/>
        <dbReference type="ChEBI" id="CHEBI:17596"/>
        <dbReference type="ChEBI" id="CHEBI:43474"/>
        <dbReference type="ChEBI" id="CHEBI:57720"/>
        <dbReference type="EC" id="2.4.2.1"/>
    </reaction>
</comment>
<dbReference type="PANTHER" id="PTHR11904:SF9">
    <property type="entry name" value="PURINE NUCLEOSIDE PHOSPHORYLASE-RELATED"/>
    <property type="match status" value="1"/>
</dbReference>
<dbReference type="NCBIfam" id="NF006054">
    <property type="entry name" value="PRK08202.1"/>
    <property type="match status" value="1"/>
</dbReference>
<evidence type="ECO:0000256" key="13">
    <source>
        <dbReference type="PIRNR" id="PIRNR000477"/>
    </source>
</evidence>
<evidence type="ECO:0000256" key="4">
    <source>
        <dbReference type="ARBA" id="ARBA00011886"/>
    </source>
</evidence>
<keyword evidence="7 13" id="KW-0808">Transferase</keyword>
<name>A0AAD9JGM8_9ANNE</name>
<feature type="binding site" evidence="14">
    <location>
        <position position="250"/>
    </location>
    <ligand>
        <name>a purine D-ribonucleoside</name>
        <dbReference type="ChEBI" id="CHEBI:142355"/>
    </ligand>
</feature>
<comment type="catalytic activity">
    <reaction evidence="12">
        <text>guanosine + phosphate = alpha-D-ribose 1-phosphate + guanine</text>
        <dbReference type="Rhea" id="RHEA:13233"/>
        <dbReference type="ChEBI" id="CHEBI:16235"/>
        <dbReference type="ChEBI" id="CHEBI:16750"/>
        <dbReference type="ChEBI" id="CHEBI:43474"/>
        <dbReference type="ChEBI" id="CHEBI:57720"/>
        <dbReference type="EC" id="2.4.2.1"/>
    </reaction>
</comment>
<proteinExistence type="inferred from homology"/>
<dbReference type="GO" id="GO:0005737">
    <property type="term" value="C:cytoplasm"/>
    <property type="evidence" value="ECO:0007669"/>
    <property type="project" value="TreeGrafter"/>
</dbReference>
<keyword evidence="6 13" id="KW-0328">Glycosyltransferase</keyword>
<evidence type="ECO:0000256" key="10">
    <source>
        <dbReference type="ARBA" id="ARBA00023929"/>
    </source>
</evidence>
<dbReference type="EC" id="2.4.2.1" evidence="4 13"/>
<evidence type="ECO:0000256" key="1">
    <source>
        <dbReference type="ARBA" id="ARBA00005058"/>
    </source>
</evidence>
<dbReference type="InterPro" id="IPR011270">
    <property type="entry name" value="Pur_Nuc_Pase_Ino/Guo-sp"/>
</dbReference>
<protein>
    <recommendedName>
        <fullName evidence="5 13">Purine nucleoside phosphorylase</fullName>
        <ecNumber evidence="4 13">2.4.2.1</ecNumber>
    </recommendedName>
    <alternativeName>
        <fullName evidence="13">Inosine-guanosine phosphorylase</fullName>
    </alternativeName>
</protein>
<evidence type="ECO:0000256" key="6">
    <source>
        <dbReference type="ARBA" id="ARBA00022676"/>
    </source>
</evidence>
<dbReference type="Gene3D" id="3.40.50.1580">
    <property type="entry name" value="Nucleoside phosphorylase domain"/>
    <property type="match status" value="1"/>
</dbReference>
<dbReference type="Pfam" id="PF01048">
    <property type="entry name" value="PNP_UDP_1"/>
    <property type="match status" value="1"/>
</dbReference>
<dbReference type="AlphaFoldDB" id="A0AAD9JGM8"/>
<dbReference type="FunFam" id="3.40.50.1580:FF:000004">
    <property type="entry name" value="Purine nucleoside phosphorylase"/>
    <property type="match status" value="1"/>
</dbReference>